<feature type="transmembrane region" description="Helical" evidence="1">
    <location>
        <begin position="59"/>
        <end position="82"/>
    </location>
</feature>
<evidence type="ECO:0000313" key="2">
    <source>
        <dbReference type="EMBL" id="KMO73248.1"/>
    </source>
</evidence>
<feature type="transmembrane region" description="Helical" evidence="1">
    <location>
        <begin position="128"/>
        <end position="147"/>
    </location>
</feature>
<keyword evidence="1" id="KW-0812">Transmembrane</keyword>
<dbReference type="EMBL" id="JYNX01000060">
    <property type="protein sequence ID" value="KMO73248.1"/>
    <property type="molecule type" value="Genomic_DNA"/>
</dbReference>
<name>A0A0J6VUT7_MYCCU</name>
<gene>
    <name evidence="2" type="ORF">MCHUDSM44219_04426</name>
</gene>
<evidence type="ECO:0000256" key="1">
    <source>
        <dbReference type="SAM" id="Phobius"/>
    </source>
</evidence>
<keyword evidence="1" id="KW-1133">Transmembrane helix</keyword>
<proteinExistence type="predicted"/>
<dbReference type="AlphaFoldDB" id="A0A0J6VUT7"/>
<sequence length="171" mass="18381">MARDTRGPLPPETDNLRRVSVNPSHWRQVRRLLAAEALAMGLLGVVGLIGVAVDDRHAGWRVLGVPLTPWLSAVLVGIGAAAAMARTRRQVAKVFTLTMSAVAVAVMVICGVASAHRDPGPLGFTAPAILLWTLLFCWSIALAIWVLPDQIEGPAWLPRRRGTDSSGRGRR</sequence>
<accession>A0A0J6VUT7</accession>
<evidence type="ECO:0000313" key="3">
    <source>
        <dbReference type="Proteomes" id="UP000036176"/>
    </source>
</evidence>
<protein>
    <submittedName>
        <fullName evidence="2">Uncharacterized protein</fullName>
    </submittedName>
</protein>
<comment type="caution">
    <text evidence="2">The sequence shown here is derived from an EMBL/GenBank/DDBJ whole genome shotgun (WGS) entry which is preliminary data.</text>
</comment>
<dbReference type="RefSeq" id="WP_048420482.1">
    <property type="nucleotide sequence ID" value="NZ_JYNX01000060.1"/>
</dbReference>
<reference evidence="2 3" key="1">
    <citation type="journal article" date="2015" name="Genome Biol. Evol.">
        <title>Characterization of Three Mycobacterium spp. with Potential Use in Bioremediation by Genome Sequencing and Comparative Genomics.</title>
        <authorList>
            <person name="Das S."/>
            <person name="Pettersson B.M."/>
            <person name="Behra P.R."/>
            <person name="Ramesh M."/>
            <person name="Dasgupta S."/>
            <person name="Bhattacharya A."/>
            <person name="Kirsebom L.A."/>
        </authorList>
    </citation>
    <scope>NUCLEOTIDE SEQUENCE [LARGE SCALE GENOMIC DNA]</scope>
    <source>
        <strain evidence="2 3">DSM 44219</strain>
    </source>
</reference>
<organism evidence="2 3">
    <name type="scientific">Mycolicibacterium chubuense</name>
    <name type="common">Mycobacterium chubuense</name>
    <dbReference type="NCBI Taxonomy" id="1800"/>
    <lineage>
        <taxon>Bacteria</taxon>
        <taxon>Bacillati</taxon>
        <taxon>Actinomycetota</taxon>
        <taxon>Actinomycetes</taxon>
        <taxon>Mycobacteriales</taxon>
        <taxon>Mycobacteriaceae</taxon>
        <taxon>Mycolicibacterium</taxon>
    </lineage>
</organism>
<dbReference type="OrthoDB" id="4640268at2"/>
<dbReference type="PATRIC" id="fig|1800.3.peg.4447"/>
<keyword evidence="3" id="KW-1185">Reference proteome</keyword>
<dbReference type="Proteomes" id="UP000036176">
    <property type="component" value="Unassembled WGS sequence"/>
</dbReference>
<keyword evidence="1" id="KW-0472">Membrane</keyword>
<feature type="transmembrane region" description="Helical" evidence="1">
    <location>
        <begin position="32"/>
        <end position="53"/>
    </location>
</feature>
<feature type="transmembrane region" description="Helical" evidence="1">
    <location>
        <begin position="94"/>
        <end position="116"/>
    </location>
</feature>